<keyword evidence="2" id="KW-0472">Membrane</keyword>
<keyword evidence="1" id="KW-0175">Coiled coil</keyword>
<protein>
    <submittedName>
        <fullName evidence="3">Uncharacterized protein</fullName>
    </submittedName>
</protein>
<evidence type="ECO:0000256" key="1">
    <source>
        <dbReference type="SAM" id="Coils"/>
    </source>
</evidence>
<dbReference type="AlphaFoldDB" id="A0A239HSI8"/>
<evidence type="ECO:0000256" key="2">
    <source>
        <dbReference type="SAM" id="Phobius"/>
    </source>
</evidence>
<accession>A0A239HSI8</accession>
<organism evidence="3 4">
    <name type="scientific">Ekhidna lutea</name>
    <dbReference type="NCBI Taxonomy" id="447679"/>
    <lineage>
        <taxon>Bacteria</taxon>
        <taxon>Pseudomonadati</taxon>
        <taxon>Bacteroidota</taxon>
        <taxon>Cytophagia</taxon>
        <taxon>Cytophagales</taxon>
        <taxon>Reichenbachiellaceae</taxon>
        <taxon>Ekhidna</taxon>
    </lineage>
</organism>
<evidence type="ECO:0000313" key="3">
    <source>
        <dbReference type="EMBL" id="SNS84145.1"/>
    </source>
</evidence>
<feature type="coiled-coil region" evidence="1">
    <location>
        <begin position="28"/>
        <end position="62"/>
    </location>
</feature>
<name>A0A239HSI8_EKHLU</name>
<proteinExistence type="predicted"/>
<keyword evidence="2" id="KW-1133">Transmembrane helix</keyword>
<dbReference type="RefSeq" id="WP_089356206.1">
    <property type="nucleotide sequence ID" value="NZ_FZPD01000002.1"/>
</dbReference>
<evidence type="ECO:0000313" key="4">
    <source>
        <dbReference type="Proteomes" id="UP000198393"/>
    </source>
</evidence>
<feature type="transmembrane region" description="Helical" evidence="2">
    <location>
        <begin position="6"/>
        <end position="22"/>
    </location>
</feature>
<dbReference type="EMBL" id="FZPD01000002">
    <property type="protein sequence ID" value="SNS84145.1"/>
    <property type="molecule type" value="Genomic_DNA"/>
</dbReference>
<gene>
    <name evidence="3" type="ORF">SAMN05421640_1472</name>
</gene>
<keyword evidence="2" id="KW-0812">Transmembrane</keyword>
<sequence length="80" mass="8896">MKKNIIITILIITVVFVSYSYLKSNSKVKDLTVELVDSKNAIDSLNSELDSKINELKASKAIANTWAAKAYQSGYKTPEK</sequence>
<reference evidence="3 4" key="1">
    <citation type="submission" date="2017-06" db="EMBL/GenBank/DDBJ databases">
        <authorList>
            <person name="Kim H.J."/>
            <person name="Triplett B.A."/>
        </authorList>
    </citation>
    <scope>NUCLEOTIDE SEQUENCE [LARGE SCALE GENOMIC DNA]</scope>
    <source>
        <strain evidence="3 4">DSM 19307</strain>
    </source>
</reference>
<dbReference type="Proteomes" id="UP000198393">
    <property type="component" value="Unassembled WGS sequence"/>
</dbReference>
<keyword evidence="4" id="KW-1185">Reference proteome</keyword>